<comment type="cofactor">
    <cofactor evidence="7">
        <name>heme</name>
        <dbReference type="ChEBI" id="CHEBI:30413"/>
    </cofactor>
    <text evidence="7">The heme is bound between the two transmembrane subunits.</text>
</comment>
<dbReference type="PIRSF" id="PIRSF000169">
    <property type="entry name" value="SDH_D"/>
    <property type="match status" value="1"/>
</dbReference>
<dbReference type="GO" id="GO:0017004">
    <property type="term" value="P:cytochrome complex assembly"/>
    <property type="evidence" value="ECO:0007669"/>
    <property type="project" value="TreeGrafter"/>
</dbReference>
<keyword evidence="5 8" id="KW-0472">Membrane</keyword>
<comment type="function">
    <text evidence="1 5">Membrane-anchoring subunit of succinate dehydrogenase (SDH).</text>
</comment>
<comment type="pathway">
    <text evidence="5">Carbohydrate metabolism; tricarboxylic acid cycle.</text>
</comment>
<dbReference type="HOGENOM" id="CLU_151315_2_0_6"/>
<keyword evidence="7" id="KW-0408">Iron</keyword>
<keyword evidence="5" id="KW-0816">Tricarboxylic acid cycle</keyword>
<dbReference type="GO" id="GO:0005886">
    <property type="term" value="C:plasma membrane"/>
    <property type="evidence" value="ECO:0007669"/>
    <property type="project" value="UniProtKB-SubCell"/>
</dbReference>
<dbReference type="STRING" id="1085623.GNIT_2032"/>
<dbReference type="SUPFAM" id="SSF81343">
    <property type="entry name" value="Fumarate reductase respiratory complex transmembrane subunits"/>
    <property type="match status" value="1"/>
</dbReference>
<name>G4QLN5_GLANF</name>
<proteinExistence type="predicted"/>
<dbReference type="RefSeq" id="WP_014109015.1">
    <property type="nucleotide sequence ID" value="NC_016041.1"/>
</dbReference>
<evidence type="ECO:0000256" key="8">
    <source>
        <dbReference type="SAM" id="Phobius"/>
    </source>
</evidence>
<dbReference type="CDD" id="cd03494">
    <property type="entry name" value="SQR_TypeC_SdhD"/>
    <property type="match status" value="1"/>
</dbReference>
<dbReference type="PANTHER" id="PTHR38689">
    <property type="entry name" value="SUCCINATE DEHYDROGENASE HYDROPHOBIC MEMBRANE ANCHOR SUBUNIT"/>
    <property type="match status" value="1"/>
</dbReference>
<keyword evidence="10" id="KW-1185">Reference proteome</keyword>
<dbReference type="PANTHER" id="PTHR38689:SF1">
    <property type="entry name" value="SUCCINATE DEHYDROGENASE HYDROPHOBIC MEMBRANE ANCHOR SUBUNIT"/>
    <property type="match status" value="1"/>
</dbReference>
<dbReference type="KEGG" id="gni:GNIT_2032"/>
<dbReference type="Proteomes" id="UP000009282">
    <property type="component" value="Chromosome"/>
</dbReference>
<keyword evidence="7" id="KW-0349">Heme</keyword>
<dbReference type="InterPro" id="IPR014312">
    <property type="entry name" value="Succ_DH_anchor"/>
</dbReference>
<feature type="transmembrane region" description="Helical" evidence="8">
    <location>
        <begin position="95"/>
        <end position="113"/>
    </location>
</feature>
<keyword evidence="5" id="KW-1003">Cell membrane</keyword>
<dbReference type="NCBIfam" id="TIGR02968">
    <property type="entry name" value="succ_dehyd_anc"/>
    <property type="match status" value="1"/>
</dbReference>
<keyword evidence="5" id="KW-0813">Transport</keyword>
<gene>
    <name evidence="9" type="primary">sdhD</name>
    <name evidence="9" type="ordered locus">GNIT_2032</name>
</gene>
<comment type="subcellular location">
    <subcellularLocation>
        <location evidence="5">Cell inner membrane</location>
        <topology evidence="5">Multi-pass membrane protein</topology>
    </subcellularLocation>
    <subcellularLocation>
        <location evidence="2">Membrane</location>
        <topology evidence="2">Multi-pass membrane protein</topology>
    </subcellularLocation>
</comment>
<evidence type="ECO:0000256" key="2">
    <source>
        <dbReference type="ARBA" id="ARBA00004141"/>
    </source>
</evidence>
<dbReference type="EMBL" id="CP003060">
    <property type="protein sequence ID" value="AEP30141.1"/>
    <property type="molecule type" value="Genomic_DNA"/>
</dbReference>
<sequence>MVTNQVSMKRNGIQDYVSLRATAAIITAFTLFMVYFFVTTSVVTFEVWQGLFANIYMKAFTLATLISIMIHVRIGLWQVLTDYVKPTGLRAGLQYVLNLIAFAYVAVGLFVLWGV</sequence>
<evidence type="ECO:0000313" key="9">
    <source>
        <dbReference type="EMBL" id="AEP30141.1"/>
    </source>
</evidence>
<evidence type="ECO:0000256" key="1">
    <source>
        <dbReference type="ARBA" id="ARBA00004050"/>
    </source>
</evidence>
<feature type="binding site" evidence="6">
    <location>
        <position position="83"/>
    </location>
    <ligand>
        <name>a ubiquinone</name>
        <dbReference type="ChEBI" id="CHEBI:16389"/>
    </ligand>
</feature>
<dbReference type="AlphaFoldDB" id="G4QLN5"/>
<reference evidence="9 10" key="1">
    <citation type="journal article" date="2011" name="J. Bacteriol.">
        <title>Complete genome sequence of seawater bacterium Glaciecola nitratireducens FR1064T.</title>
        <authorList>
            <person name="Bian F."/>
            <person name="Qin Q.L."/>
            <person name="Xie B.B."/>
            <person name="Shu Y.L."/>
            <person name="Zhang X.Y."/>
            <person name="Yu Y."/>
            <person name="Chen B."/>
            <person name="Chen X.L."/>
            <person name="Zhou B.C."/>
            <person name="Zhang Y.Z."/>
        </authorList>
    </citation>
    <scope>NUCLEOTIDE SEQUENCE [LARGE SCALE GENOMIC DNA]</scope>
    <source>
        <strain evidence="10">JCM 12485 / KCTC 12276 / FR1064</strain>
    </source>
</reference>
<feature type="transmembrane region" description="Helical" evidence="8">
    <location>
        <begin position="55"/>
        <end position="74"/>
    </location>
</feature>
<dbReference type="InterPro" id="IPR034804">
    <property type="entry name" value="SQR/QFR_C/D"/>
</dbReference>
<keyword evidence="3 8" id="KW-0812">Transmembrane</keyword>
<dbReference type="GO" id="GO:0009055">
    <property type="term" value="F:electron transfer activity"/>
    <property type="evidence" value="ECO:0007669"/>
    <property type="project" value="TreeGrafter"/>
</dbReference>
<evidence type="ECO:0000256" key="3">
    <source>
        <dbReference type="ARBA" id="ARBA00022692"/>
    </source>
</evidence>
<feature type="transmembrane region" description="Helical" evidence="8">
    <location>
        <begin position="21"/>
        <end position="43"/>
    </location>
</feature>
<dbReference type="GO" id="GO:0020037">
    <property type="term" value="F:heme binding"/>
    <property type="evidence" value="ECO:0007669"/>
    <property type="project" value="InterPro"/>
</dbReference>
<evidence type="ECO:0000256" key="7">
    <source>
        <dbReference type="PIRSR" id="PIRSR000169-2"/>
    </source>
</evidence>
<keyword evidence="4 8" id="KW-1133">Transmembrane helix</keyword>
<organism evidence="9 10">
    <name type="scientific">Glaciecola nitratireducens (strain JCM 12485 / KCTC 12276 / FR1064)</name>
    <dbReference type="NCBI Taxonomy" id="1085623"/>
    <lineage>
        <taxon>Bacteria</taxon>
        <taxon>Pseudomonadati</taxon>
        <taxon>Pseudomonadota</taxon>
        <taxon>Gammaproteobacteria</taxon>
        <taxon>Alteromonadales</taxon>
        <taxon>Alteromonadaceae</taxon>
        <taxon>Brumicola</taxon>
    </lineage>
</organism>
<dbReference type="Gene3D" id="1.20.1300.10">
    <property type="entry name" value="Fumarate reductase/succinate dehydrogenase, transmembrane subunit"/>
    <property type="match status" value="1"/>
</dbReference>
<dbReference type="UniPathway" id="UPA00223"/>
<evidence type="ECO:0000256" key="5">
    <source>
        <dbReference type="PIRNR" id="PIRNR000169"/>
    </source>
</evidence>
<dbReference type="GO" id="GO:0046872">
    <property type="term" value="F:metal ion binding"/>
    <property type="evidence" value="ECO:0007669"/>
    <property type="project" value="UniProtKB-KW"/>
</dbReference>
<keyword evidence="7" id="KW-0479">Metal-binding</keyword>
<accession>G4QLN5</accession>
<dbReference type="eggNOG" id="COG2142">
    <property type="taxonomic scope" value="Bacteria"/>
</dbReference>
<protein>
    <recommendedName>
        <fullName evidence="5">Succinate dehydrogenase hydrophobic membrane anchor subunit</fullName>
    </recommendedName>
</protein>
<evidence type="ECO:0000256" key="6">
    <source>
        <dbReference type="PIRSR" id="PIRSR000169-1"/>
    </source>
</evidence>
<evidence type="ECO:0000256" key="4">
    <source>
        <dbReference type="ARBA" id="ARBA00022989"/>
    </source>
</evidence>
<keyword evidence="5" id="KW-0249">Electron transport</keyword>
<dbReference type="OrthoDB" id="5612767at2"/>
<dbReference type="GO" id="GO:0006099">
    <property type="term" value="P:tricarboxylic acid cycle"/>
    <property type="evidence" value="ECO:0007669"/>
    <property type="project" value="UniProtKB-UniRule"/>
</dbReference>
<evidence type="ECO:0000313" key="10">
    <source>
        <dbReference type="Proteomes" id="UP000009282"/>
    </source>
</evidence>
<feature type="binding site" description="axial binding residue" evidence="7">
    <location>
        <position position="71"/>
    </location>
    <ligand>
        <name>heme</name>
        <dbReference type="ChEBI" id="CHEBI:30413"/>
        <note>ligand shared with second transmembrane subunit</note>
    </ligand>
    <ligandPart>
        <name>Fe</name>
        <dbReference type="ChEBI" id="CHEBI:18248"/>
    </ligandPart>
</feature>
<keyword evidence="5" id="KW-0997">Cell inner membrane</keyword>